<feature type="region of interest" description="Disordered" evidence="1">
    <location>
        <begin position="370"/>
        <end position="419"/>
    </location>
</feature>
<dbReference type="PANTHER" id="PTHR37984">
    <property type="entry name" value="PROTEIN CBG26694"/>
    <property type="match status" value="1"/>
</dbReference>
<dbReference type="InterPro" id="IPR001584">
    <property type="entry name" value="Integrase_cat-core"/>
</dbReference>
<dbReference type="SUPFAM" id="SSF56672">
    <property type="entry name" value="DNA/RNA polymerases"/>
    <property type="match status" value="1"/>
</dbReference>
<keyword evidence="3" id="KW-1185">Reference proteome</keyword>
<dbReference type="InterPro" id="IPR050951">
    <property type="entry name" value="Retrovirus_Pol_polyprotein"/>
</dbReference>
<reference evidence="4" key="2">
    <citation type="submission" date="2025-08" db="UniProtKB">
        <authorList>
            <consortium name="RefSeq"/>
        </authorList>
    </citation>
    <scope>IDENTIFICATION</scope>
</reference>
<sequence length="419" mass="48342">MAVVQQNKEKVRPALDFRELNTFIEAFTANTDACADKLRDWRRFAENVSIIDLSSAYMKLKIDEKLWAYQTVAFRGQKILFNTFGIRTKLCASHNESGHYGVKKTLYFVCKIDPSVSKEEVKQVVEKCIACQSIDTSPTKLPKREIEVKRKWQGLGMDITYYEGQHYLTLIDCGPIRYAIWRYLIDQTSTCVIQELNAIFLEQGGLDEILTDNDTALRSTLFSQFVTKWNFKLQFRCAYAPSGNGIAERCHRTFKRTAKRVPCSILKVVYWYNVSPEAGCKSSTTSANKLYQYEIKVREINNNKYAHDSYKKITNKFKLGDKVWVKPSDNRCDSQYKIGIVTEIISEQTVEVDKMCRHVRDLRKVRADNDSNKDLGQVSDDNDLNEDPEDEEELYVALPEEKTNKTQSVTKKYAGKEDS</sequence>
<dbReference type="Gene3D" id="3.10.10.10">
    <property type="entry name" value="HIV Type 1 Reverse Transcriptase, subunit A, domain 1"/>
    <property type="match status" value="1"/>
</dbReference>
<evidence type="ECO:0000256" key="1">
    <source>
        <dbReference type="SAM" id="MobiDB-lite"/>
    </source>
</evidence>
<evidence type="ECO:0000313" key="3">
    <source>
        <dbReference type="Proteomes" id="UP001652625"/>
    </source>
</evidence>
<feature type="compositionally biased region" description="Acidic residues" evidence="1">
    <location>
        <begin position="380"/>
        <end position="394"/>
    </location>
</feature>
<reference evidence="3" key="1">
    <citation type="submission" date="2025-05" db="UniProtKB">
        <authorList>
            <consortium name="RefSeq"/>
        </authorList>
    </citation>
    <scope>NUCLEOTIDE SEQUENCE [LARGE SCALE GENOMIC DNA]</scope>
</reference>
<protein>
    <submittedName>
        <fullName evidence="4">Uncharacterized protein LOC136076148</fullName>
    </submittedName>
</protein>
<evidence type="ECO:0000313" key="4">
    <source>
        <dbReference type="RefSeq" id="XP_065645691.1"/>
    </source>
</evidence>
<dbReference type="GeneID" id="136076148"/>
<feature type="domain" description="Integrase catalytic" evidence="2">
    <location>
        <begin position="138"/>
        <end position="256"/>
    </location>
</feature>
<proteinExistence type="predicted"/>
<dbReference type="InterPro" id="IPR043128">
    <property type="entry name" value="Rev_trsase/Diguanyl_cyclase"/>
</dbReference>
<dbReference type="PROSITE" id="PS50994">
    <property type="entry name" value="INTEGRASE"/>
    <property type="match status" value="1"/>
</dbReference>
<dbReference type="Proteomes" id="UP001652625">
    <property type="component" value="Chromosome 02"/>
</dbReference>
<evidence type="ECO:0000259" key="2">
    <source>
        <dbReference type="PROSITE" id="PS50994"/>
    </source>
</evidence>
<dbReference type="PANTHER" id="PTHR37984:SF5">
    <property type="entry name" value="PROTEIN NYNRIN-LIKE"/>
    <property type="match status" value="1"/>
</dbReference>
<dbReference type="SUPFAM" id="SSF53098">
    <property type="entry name" value="Ribonuclease H-like"/>
    <property type="match status" value="1"/>
</dbReference>
<dbReference type="RefSeq" id="XP_065645691.1">
    <property type="nucleotide sequence ID" value="XM_065789619.1"/>
</dbReference>
<dbReference type="InterPro" id="IPR012337">
    <property type="entry name" value="RNaseH-like_sf"/>
</dbReference>
<dbReference type="InterPro" id="IPR036397">
    <property type="entry name" value="RNaseH_sf"/>
</dbReference>
<accession>A0ABM4B9W6</accession>
<dbReference type="InterPro" id="IPR043502">
    <property type="entry name" value="DNA/RNA_pol_sf"/>
</dbReference>
<name>A0ABM4B9W6_HYDVU</name>
<organism evidence="3 4">
    <name type="scientific">Hydra vulgaris</name>
    <name type="common">Hydra</name>
    <name type="synonym">Hydra attenuata</name>
    <dbReference type="NCBI Taxonomy" id="6087"/>
    <lineage>
        <taxon>Eukaryota</taxon>
        <taxon>Metazoa</taxon>
        <taxon>Cnidaria</taxon>
        <taxon>Hydrozoa</taxon>
        <taxon>Hydroidolina</taxon>
        <taxon>Anthoathecata</taxon>
        <taxon>Aplanulata</taxon>
        <taxon>Hydridae</taxon>
        <taxon>Hydra</taxon>
    </lineage>
</organism>
<dbReference type="Gene3D" id="3.30.70.270">
    <property type="match status" value="1"/>
</dbReference>
<dbReference type="Gene3D" id="3.30.420.10">
    <property type="entry name" value="Ribonuclease H-like superfamily/Ribonuclease H"/>
    <property type="match status" value="1"/>
</dbReference>
<gene>
    <name evidence="4" type="primary">LOC136076148</name>
</gene>